<organism evidence="2 3">
    <name type="scientific">Cryptosporangium minutisporangium</name>
    <dbReference type="NCBI Taxonomy" id="113569"/>
    <lineage>
        <taxon>Bacteria</taxon>
        <taxon>Bacillati</taxon>
        <taxon>Actinomycetota</taxon>
        <taxon>Actinomycetes</taxon>
        <taxon>Cryptosporangiales</taxon>
        <taxon>Cryptosporangiaceae</taxon>
        <taxon>Cryptosporangium</taxon>
    </lineage>
</organism>
<reference evidence="3" key="1">
    <citation type="journal article" date="2019" name="Int. J. Syst. Evol. Microbiol.">
        <title>The Global Catalogue of Microorganisms (GCM) 10K type strain sequencing project: providing services to taxonomists for standard genome sequencing and annotation.</title>
        <authorList>
            <consortium name="The Broad Institute Genomics Platform"/>
            <consortium name="The Broad Institute Genome Sequencing Center for Infectious Disease"/>
            <person name="Wu L."/>
            <person name="Ma J."/>
        </authorList>
    </citation>
    <scope>NUCLEOTIDE SEQUENCE [LARGE SCALE GENOMIC DNA]</scope>
    <source>
        <strain evidence="3">JCM 9458</strain>
    </source>
</reference>
<gene>
    <name evidence="2" type="ORF">GCM10020369_34370</name>
</gene>
<dbReference type="PROSITE" id="PS51257">
    <property type="entry name" value="PROKAR_LIPOPROTEIN"/>
    <property type="match status" value="1"/>
</dbReference>
<dbReference type="Proteomes" id="UP001501676">
    <property type="component" value="Unassembled WGS sequence"/>
</dbReference>
<protein>
    <recommendedName>
        <fullName evidence="4">Phytase-like domain-containing protein</fullName>
    </recommendedName>
</protein>
<feature type="signal peptide" evidence="1">
    <location>
        <begin position="1"/>
        <end position="21"/>
    </location>
</feature>
<evidence type="ECO:0000256" key="1">
    <source>
        <dbReference type="SAM" id="SignalP"/>
    </source>
</evidence>
<accession>A0ABP6SZ96</accession>
<proteinExistence type="predicted"/>
<keyword evidence="1" id="KW-0732">Signal</keyword>
<sequence length="331" mass="35170">MAMRWCTGSRLGPALLATVLAVSGCSLNPSDFEFDDPPGPADSAVTSYGSELGARVRLVGRGAPDGATLPDVYSGSGPGDVRFDPSGRYAAIEGDLEPNGFPTSTTLLDLTTGEATQITHSETCGGIPLIVFATDSRTLIQRECERARLRKHTPEGWESTGANLALDDAENIWALSADGRILTYGRNRLRIRSATTGALLGDHPVPREITADELNGATGTFDGENRPLFLTSSGVWLLGSTEPPRRYAPARCPVSCETSLAGQSPDMIAWTIQGTSPAEGAPQLWTLDHTGTITARGTVTGGATPDYLNFFLADRLLRPGPDFLRTPQLRV</sequence>
<dbReference type="SUPFAM" id="SSF50969">
    <property type="entry name" value="YVTN repeat-like/Quinoprotein amine dehydrogenase"/>
    <property type="match status" value="1"/>
</dbReference>
<evidence type="ECO:0000313" key="3">
    <source>
        <dbReference type="Proteomes" id="UP001501676"/>
    </source>
</evidence>
<comment type="caution">
    <text evidence="2">The sequence shown here is derived from an EMBL/GenBank/DDBJ whole genome shotgun (WGS) entry which is preliminary data.</text>
</comment>
<dbReference type="InterPro" id="IPR011044">
    <property type="entry name" value="Quino_amine_DH_bsu"/>
</dbReference>
<keyword evidence="3" id="KW-1185">Reference proteome</keyword>
<dbReference type="EMBL" id="BAAAYN010000023">
    <property type="protein sequence ID" value="GAA3388386.1"/>
    <property type="molecule type" value="Genomic_DNA"/>
</dbReference>
<name>A0ABP6SZ96_9ACTN</name>
<evidence type="ECO:0000313" key="2">
    <source>
        <dbReference type="EMBL" id="GAA3388386.1"/>
    </source>
</evidence>
<feature type="chain" id="PRO_5046573933" description="Phytase-like domain-containing protein" evidence="1">
    <location>
        <begin position="22"/>
        <end position="331"/>
    </location>
</feature>
<evidence type="ECO:0008006" key="4">
    <source>
        <dbReference type="Google" id="ProtNLM"/>
    </source>
</evidence>